<proteinExistence type="predicted"/>
<feature type="region of interest" description="Disordered" evidence="1">
    <location>
        <begin position="96"/>
        <end position="146"/>
    </location>
</feature>
<accession>A0A7J8H0A3</accession>
<feature type="compositionally biased region" description="Gly residues" evidence="1">
    <location>
        <begin position="1"/>
        <end position="11"/>
    </location>
</feature>
<sequence>MDSRLGGGRPPHGGCTWGQSEQPAALGGKFALWYQEGEVVPRRSHRRMWLAFLGNVRGLLGNSNPLLGGQQELHLVHLIRRATFPTGSDRGAILGPPDNHRESSQHVTLDLSDRPYTTGRNTPAGSGACPHPHLVPSQSAAGRCSF</sequence>
<feature type="region of interest" description="Disordered" evidence="1">
    <location>
        <begin position="1"/>
        <end position="21"/>
    </location>
</feature>
<reference evidence="2 3" key="1">
    <citation type="journal article" date="2020" name="Nature">
        <title>Six reference-quality genomes reveal evolution of bat adaptations.</title>
        <authorList>
            <person name="Jebb D."/>
            <person name="Huang Z."/>
            <person name="Pippel M."/>
            <person name="Hughes G.M."/>
            <person name="Lavrichenko K."/>
            <person name="Devanna P."/>
            <person name="Winkler S."/>
            <person name="Jermiin L.S."/>
            <person name="Skirmuntt E.C."/>
            <person name="Katzourakis A."/>
            <person name="Burkitt-Gray L."/>
            <person name="Ray D.A."/>
            <person name="Sullivan K.A.M."/>
            <person name="Roscito J.G."/>
            <person name="Kirilenko B.M."/>
            <person name="Davalos L.M."/>
            <person name="Corthals A.P."/>
            <person name="Power M.L."/>
            <person name="Jones G."/>
            <person name="Ransome R.D."/>
            <person name="Dechmann D.K.N."/>
            <person name="Locatelli A.G."/>
            <person name="Puechmaille S.J."/>
            <person name="Fedrigo O."/>
            <person name="Jarvis E.D."/>
            <person name="Hiller M."/>
            <person name="Vernes S.C."/>
            <person name="Myers E.W."/>
            <person name="Teeling E.C."/>
        </authorList>
    </citation>
    <scope>NUCLEOTIDE SEQUENCE [LARGE SCALE GENOMIC DNA]</scope>
    <source>
        <strain evidence="2">MRouAeg1</strain>
        <tissue evidence="2">Muscle</tissue>
    </source>
</reference>
<dbReference type="Proteomes" id="UP000593571">
    <property type="component" value="Unassembled WGS sequence"/>
</dbReference>
<dbReference type="AlphaFoldDB" id="A0A7J8H0A3"/>
<gene>
    <name evidence="2" type="ORF">HJG63_011176</name>
</gene>
<comment type="caution">
    <text evidence="2">The sequence shown here is derived from an EMBL/GenBank/DDBJ whole genome shotgun (WGS) entry which is preliminary data.</text>
</comment>
<evidence type="ECO:0000256" key="1">
    <source>
        <dbReference type="SAM" id="MobiDB-lite"/>
    </source>
</evidence>
<evidence type="ECO:0000313" key="3">
    <source>
        <dbReference type="Proteomes" id="UP000593571"/>
    </source>
</evidence>
<name>A0A7J8H0A3_ROUAE</name>
<organism evidence="2 3">
    <name type="scientific">Rousettus aegyptiacus</name>
    <name type="common">Egyptian fruit bat</name>
    <name type="synonym">Pteropus aegyptiacus</name>
    <dbReference type="NCBI Taxonomy" id="9407"/>
    <lineage>
        <taxon>Eukaryota</taxon>
        <taxon>Metazoa</taxon>
        <taxon>Chordata</taxon>
        <taxon>Craniata</taxon>
        <taxon>Vertebrata</taxon>
        <taxon>Euteleostomi</taxon>
        <taxon>Mammalia</taxon>
        <taxon>Eutheria</taxon>
        <taxon>Laurasiatheria</taxon>
        <taxon>Chiroptera</taxon>
        <taxon>Yinpterochiroptera</taxon>
        <taxon>Pteropodoidea</taxon>
        <taxon>Pteropodidae</taxon>
        <taxon>Rousettinae</taxon>
        <taxon>Rousettus</taxon>
    </lineage>
</organism>
<keyword evidence="3" id="KW-1185">Reference proteome</keyword>
<protein>
    <submittedName>
        <fullName evidence="2">Uncharacterized protein</fullName>
    </submittedName>
</protein>
<evidence type="ECO:0000313" key="2">
    <source>
        <dbReference type="EMBL" id="KAF6465754.1"/>
    </source>
</evidence>
<dbReference type="EMBL" id="JACASE010000005">
    <property type="protein sequence ID" value="KAF6465754.1"/>
    <property type="molecule type" value="Genomic_DNA"/>
</dbReference>